<accession>A0ABU7U4W9</accession>
<protein>
    <submittedName>
        <fullName evidence="2">FeS-assembly-P domain-containing protein</fullName>
    </submittedName>
</protein>
<dbReference type="Pfam" id="PF01883">
    <property type="entry name" value="FeS_assembly_P"/>
    <property type="match status" value="1"/>
</dbReference>
<proteinExistence type="predicted"/>
<evidence type="ECO:0000259" key="1">
    <source>
        <dbReference type="Pfam" id="PF01883"/>
    </source>
</evidence>
<dbReference type="SUPFAM" id="SSF117916">
    <property type="entry name" value="Fe-S cluster assembly (FSCA) domain-like"/>
    <property type="match status" value="1"/>
</dbReference>
<dbReference type="Gene3D" id="3.30.300.130">
    <property type="entry name" value="Fe-S cluster assembly (FSCA)"/>
    <property type="match status" value="1"/>
</dbReference>
<dbReference type="PANTHER" id="PTHR42831:SF1">
    <property type="entry name" value="FE-S PROTEIN MATURATION AUXILIARY FACTOR YITW"/>
    <property type="match status" value="1"/>
</dbReference>
<dbReference type="RefSeq" id="WP_394820320.1">
    <property type="nucleotide sequence ID" value="NZ_JAWJZY010000006.1"/>
</dbReference>
<evidence type="ECO:0000313" key="3">
    <source>
        <dbReference type="Proteomes" id="UP001312908"/>
    </source>
</evidence>
<dbReference type="InterPro" id="IPR052339">
    <property type="entry name" value="Fe-S_Maturation_MIP18"/>
</dbReference>
<dbReference type="Proteomes" id="UP001312908">
    <property type="component" value="Unassembled WGS sequence"/>
</dbReference>
<dbReference type="EMBL" id="JAWJZY010000006">
    <property type="protein sequence ID" value="MEE8659515.1"/>
    <property type="molecule type" value="Genomic_DNA"/>
</dbReference>
<reference evidence="2 3" key="1">
    <citation type="submission" date="2023-10" db="EMBL/GenBank/DDBJ databases">
        <title>Sorlinia euscelidii gen. nov., sp. nov., an acetic acid bacteria isolated from the gut of Euscelidius variegatus emitter.</title>
        <authorList>
            <person name="Michoud G."/>
            <person name="Marasco R."/>
            <person name="Seferji K."/>
            <person name="Gonella E."/>
            <person name="Garuglieri E."/>
            <person name="Alma A."/>
            <person name="Mapelli F."/>
            <person name="Borin S."/>
            <person name="Daffonchio D."/>
            <person name="Crotti E."/>
        </authorList>
    </citation>
    <scope>NUCLEOTIDE SEQUENCE [LARGE SCALE GENOMIC DNA]</scope>
    <source>
        <strain evidence="2 3">EV16P</strain>
    </source>
</reference>
<evidence type="ECO:0000313" key="2">
    <source>
        <dbReference type="EMBL" id="MEE8659515.1"/>
    </source>
</evidence>
<gene>
    <name evidence="2" type="ORF">DOFOFD_10925</name>
</gene>
<keyword evidence="3" id="KW-1185">Reference proteome</keyword>
<comment type="caution">
    <text evidence="2">The sequence shown here is derived from an EMBL/GenBank/DDBJ whole genome shotgun (WGS) entry which is preliminary data.</text>
</comment>
<dbReference type="InterPro" id="IPR034904">
    <property type="entry name" value="FSCA_dom_sf"/>
</dbReference>
<sequence length="122" mass="13358">MSATPRHVLTQALNAPDEAASSQLNEDQIIGAIASVYDPEIPVNIYELGLIYAVDMYEDGRVNIEMTLTAPNCPSAQELPLQVKQAVESVPGVTAAKVEIVWNPPWDMSRMSDEARLALNMF</sequence>
<dbReference type="NCBIfam" id="TIGR02945">
    <property type="entry name" value="SUF_assoc"/>
    <property type="match status" value="1"/>
</dbReference>
<dbReference type="PANTHER" id="PTHR42831">
    <property type="entry name" value="FE-S PROTEIN MATURATION AUXILIARY FACTOR YITW"/>
    <property type="match status" value="1"/>
</dbReference>
<dbReference type="InterPro" id="IPR002744">
    <property type="entry name" value="MIP18-like"/>
</dbReference>
<name>A0ABU7U4W9_9PROT</name>
<feature type="domain" description="MIP18 family-like" evidence="1">
    <location>
        <begin position="26"/>
        <end position="98"/>
    </location>
</feature>
<dbReference type="InterPro" id="IPR014291">
    <property type="entry name" value="SUF_FeS_clus_asmbl-assoc"/>
</dbReference>
<organism evidence="2 3">
    <name type="scientific">Sorlinia euscelidii</name>
    <dbReference type="NCBI Taxonomy" id="3081148"/>
    <lineage>
        <taxon>Bacteria</taxon>
        <taxon>Pseudomonadati</taxon>
        <taxon>Pseudomonadota</taxon>
        <taxon>Alphaproteobacteria</taxon>
        <taxon>Acetobacterales</taxon>
        <taxon>Acetobacteraceae</taxon>
        <taxon>Sorlinia</taxon>
    </lineage>
</organism>